<dbReference type="RefSeq" id="XP_060347913.1">
    <property type="nucleotide sequence ID" value="XM_060493783.1"/>
</dbReference>
<sequence>MSQNQSLCESYHDPTTSAPSGIYRSQCTTSAQYVSSRLTRACTEYFLHSAITNSTDLETPLDTSEPDVLEETVPRK</sequence>
<organism evidence="2 3">
    <name type="scientific">Colletotrichum paranaense</name>
    <dbReference type="NCBI Taxonomy" id="1914294"/>
    <lineage>
        <taxon>Eukaryota</taxon>
        <taxon>Fungi</taxon>
        <taxon>Dikarya</taxon>
        <taxon>Ascomycota</taxon>
        <taxon>Pezizomycotina</taxon>
        <taxon>Sordariomycetes</taxon>
        <taxon>Hypocreomycetidae</taxon>
        <taxon>Glomerellales</taxon>
        <taxon>Glomerellaceae</taxon>
        <taxon>Colletotrichum</taxon>
        <taxon>Colletotrichum acutatum species complex</taxon>
    </lineage>
</organism>
<evidence type="ECO:0000313" key="2">
    <source>
        <dbReference type="EMBL" id="KAK1535976.1"/>
    </source>
</evidence>
<evidence type="ECO:0000313" key="3">
    <source>
        <dbReference type="Proteomes" id="UP001241169"/>
    </source>
</evidence>
<protein>
    <submittedName>
        <fullName evidence="2">Uncharacterized protein</fullName>
    </submittedName>
</protein>
<proteinExistence type="predicted"/>
<reference evidence="2 3" key="1">
    <citation type="submission" date="2016-10" db="EMBL/GenBank/DDBJ databases">
        <title>The genome sequence of Colletotrichum fioriniae PJ7.</title>
        <authorList>
            <person name="Baroncelli R."/>
        </authorList>
    </citation>
    <scope>NUCLEOTIDE SEQUENCE [LARGE SCALE GENOMIC DNA]</scope>
    <source>
        <strain evidence="2 3">IMI 384185</strain>
    </source>
</reference>
<evidence type="ECO:0000256" key="1">
    <source>
        <dbReference type="SAM" id="MobiDB-lite"/>
    </source>
</evidence>
<dbReference type="EMBL" id="MOPA01000007">
    <property type="protein sequence ID" value="KAK1535976.1"/>
    <property type="molecule type" value="Genomic_DNA"/>
</dbReference>
<dbReference type="GeneID" id="85377682"/>
<feature type="region of interest" description="Disordered" evidence="1">
    <location>
        <begin position="53"/>
        <end position="76"/>
    </location>
</feature>
<gene>
    <name evidence="2" type="ORF">CPAR01_09518</name>
</gene>
<accession>A0ABQ9SGY8</accession>
<name>A0ABQ9SGY8_9PEZI</name>
<feature type="region of interest" description="Disordered" evidence="1">
    <location>
        <begin position="1"/>
        <end position="23"/>
    </location>
</feature>
<comment type="caution">
    <text evidence="2">The sequence shown here is derived from an EMBL/GenBank/DDBJ whole genome shotgun (WGS) entry which is preliminary data.</text>
</comment>
<keyword evidence="3" id="KW-1185">Reference proteome</keyword>
<dbReference type="Proteomes" id="UP001241169">
    <property type="component" value="Unassembled WGS sequence"/>
</dbReference>